<protein>
    <submittedName>
        <fullName evidence="1">Uncharacterized protein</fullName>
    </submittedName>
</protein>
<evidence type="ECO:0000313" key="1">
    <source>
        <dbReference type="EMBL" id="MCW4590256.1"/>
    </source>
</evidence>
<comment type="caution">
    <text evidence="1">The sequence shown here is derived from an EMBL/GenBank/DDBJ whole genome shotgun (WGS) entry which is preliminary data.</text>
</comment>
<name>A0ABT3K4Z1_9PROT</name>
<keyword evidence="2" id="KW-1185">Reference proteome</keyword>
<dbReference type="EMBL" id="JANGSQ010000096">
    <property type="protein sequence ID" value="MCW4590256.1"/>
    <property type="molecule type" value="Genomic_DNA"/>
</dbReference>
<proteinExistence type="predicted"/>
<reference evidence="1 2" key="1">
    <citation type="submission" date="2022-07" db="EMBL/GenBank/DDBJ databases">
        <title>Genome stability of Gluconacetobacter entanii AV429.</title>
        <authorList>
            <person name="Trcek J."/>
            <person name="Cepec E."/>
        </authorList>
    </citation>
    <scope>NUCLEOTIDE SEQUENCE [LARGE SCALE GENOMIC DNA]</scope>
    <source>
        <strain evidence="1 2">AV429_2022</strain>
    </source>
</reference>
<organism evidence="1 2">
    <name type="scientific">Gluconacetobacter entanii</name>
    <dbReference type="NCBI Taxonomy" id="108528"/>
    <lineage>
        <taxon>Bacteria</taxon>
        <taxon>Pseudomonadati</taxon>
        <taxon>Pseudomonadota</taxon>
        <taxon>Alphaproteobacteria</taxon>
        <taxon>Acetobacterales</taxon>
        <taxon>Acetobacteraceae</taxon>
        <taxon>Gluconacetobacter</taxon>
    </lineage>
</organism>
<evidence type="ECO:0000313" key="2">
    <source>
        <dbReference type="Proteomes" id="UP001526337"/>
    </source>
</evidence>
<gene>
    <name evidence="1" type="ORF">NO263_06650</name>
</gene>
<sequence>MKRLNQGQIKTTQIIVAMNDGSDEHLKIASVNWHSEQDRNLEIKVPVIFTKYKLIGITCKNREKIDGFISLRPRLTSEFIRCF</sequence>
<accession>A0ABT3K4Z1</accession>
<dbReference type="Proteomes" id="UP001526337">
    <property type="component" value="Unassembled WGS sequence"/>
</dbReference>